<gene>
    <name evidence="2" type="ORF">M8523_20570</name>
</gene>
<proteinExistence type="predicted"/>
<dbReference type="PROSITE" id="PS50234">
    <property type="entry name" value="VWFA"/>
    <property type="match status" value="1"/>
</dbReference>
<dbReference type="InterPro" id="IPR010607">
    <property type="entry name" value="DUF1194"/>
</dbReference>
<accession>A0AA41Z047</accession>
<dbReference type="EMBL" id="JAMOIM010000015">
    <property type="protein sequence ID" value="MCW6510417.1"/>
    <property type="molecule type" value="Genomic_DNA"/>
</dbReference>
<organism evidence="2 3">
    <name type="scientific">Lichenifustis flavocetrariae</name>
    <dbReference type="NCBI Taxonomy" id="2949735"/>
    <lineage>
        <taxon>Bacteria</taxon>
        <taxon>Pseudomonadati</taxon>
        <taxon>Pseudomonadota</taxon>
        <taxon>Alphaproteobacteria</taxon>
        <taxon>Hyphomicrobiales</taxon>
        <taxon>Lichenihabitantaceae</taxon>
        <taxon>Lichenifustis</taxon>
    </lineage>
</organism>
<dbReference type="InterPro" id="IPR002035">
    <property type="entry name" value="VWF_A"/>
</dbReference>
<comment type="caution">
    <text evidence="2">The sequence shown here is derived from an EMBL/GenBank/DDBJ whole genome shotgun (WGS) entry which is preliminary data.</text>
</comment>
<dbReference type="Pfam" id="PF06707">
    <property type="entry name" value="DUF1194"/>
    <property type="match status" value="1"/>
</dbReference>
<name>A0AA41Z047_9HYPH</name>
<dbReference type="InterPro" id="IPR036465">
    <property type="entry name" value="vWFA_dom_sf"/>
</dbReference>
<dbReference type="SUPFAM" id="SSF53300">
    <property type="entry name" value="vWA-like"/>
    <property type="match status" value="1"/>
</dbReference>
<sequence length="236" mass="24701">MWVLRPLIPFCAILVGPATARPADRVDVALVLAADVSRSITTEKFDLQREGYAAAIRDPQVLNAVASGPNHRIAVALVEWSGAGSQAVVVDWTLIESARDAEVFAGRTLAAPRAFANRTALGAALTFARTVLAQCPYDGDRKVIDVSGDGTNNDGMPAGDARDAALAAGVSTINGLVILSSDTGSSYLKDHENPPGGLQSYYRQNVAGGTGSFVLVAKSFESFGRSLVAKLVQEIS</sequence>
<keyword evidence="3" id="KW-1185">Reference proteome</keyword>
<dbReference type="AlphaFoldDB" id="A0AA41Z047"/>
<dbReference type="Gene3D" id="3.40.50.410">
    <property type="entry name" value="von Willebrand factor, type A domain"/>
    <property type="match status" value="1"/>
</dbReference>
<dbReference type="RefSeq" id="WP_282586790.1">
    <property type="nucleotide sequence ID" value="NZ_JAMOIM010000015.1"/>
</dbReference>
<evidence type="ECO:0000313" key="3">
    <source>
        <dbReference type="Proteomes" id="UP001165667"/>
    </source>
</evidence>
<evidence type="ECO:0000259" key="1">
    <source>
        <dbReference type="PROSITE" id="PS50234"/>
    </source>
</evidence>
<dbReference type="CDD" id="cd00198">
    <property type="entry name" value="vWFA"/>
    <property type="match status" value="1"/>
</dbReference>
<feature type="domain" description="VWFA" evidence="1">
    <location>
        <begin position="29"/>
        <end position="235"/>
    </location>
</feature>
<reference evidence="2" key="1">
    <citation type="submission" date="2022-05" db="EMBL/GenBank/DDBJ databases">
        <authorList>
            <person name="Pankratov T."/>
        </authorList>
    </citation>
    <scope>NUCLEOTIDE SEQUENCE</scope>
    <source>
        <strain evidence="2">BP6-180914</strain>
    </source>
</reference>
<dbReference type="Proteomes" id="UP001165667">
    <property type="component" value="Unassembled WGS sequence"/>
</dbReference>
<protein>
    <submittedName>
        <fullName evidence="2">DUF1194 domain-containing protein</fullName>
    </submittedName>
</protein>
<evidence type="ECO:0000313" key="2">
    <source>
        <dbReference type="EMBL" id="MCW6510417.1"/>
    </source>
</evidence>